<comment type="caution">
    <text evidence="2">The sequence shown here is derived from an EMBL/GenBank/DDBJ whole genome shotgun (WGS) entry which is preliminary data.</text>
</comment>
<name>A0AAV4FGT0_9GAST</name>
<dbReference type="Proteomes" id="UP000762676">
    <property type="component" value="Unassembled WGS sequence"/>
</dbReference>
<accession>A0AAV4FGT0</accession>
<dbReference type="SUPFAM" id="SSF56436">
    <property type="entry name" value="C-type lectin-like"/>
    <property type="match status" value="1"/>
</dbReference>
<reference evidence="2 3" key="1">
    <citation type="journal article" date="2021" name="Elife">
        <title>Chloroplast acquisition without the gene transfer in kleptoplastic sea slugs, Plakobranchus ocellatus.</title>
        <authorList>
            <person name="Maeda T."/>
            <person name="Takahashi S."/>
            <person name="Yoshida T."/>
            <person name="Shimamura S."/>
            <person name="Takaki Y."/>
            <person name="Nagai Y."/>
            <person name="Toyoda A."/>
            <person name="Suzuki Y."/>
            <person name="Arimoto A."/>
            <person name="Ishii H."/>
            <person name="Satoh N."/>
            <person name="Nishiyama T."/>
            <person name="Hasebe M."/>
            <person name="Maruyama T."/>
            <person name="Minagawa J."/>
            <person name="Obokata J."/>
            <person name="Shigenobu S."/>
        </authorList>
    </citation>
    <scope>NUCLEOTIDE SEQUENCE [LARGE SCALE GENOMIC DNA]</scope>
</reference>
<evidence type="ECO:0000259" key="1">
    <source>
        <dbReference type="PROSITE" id="PS50041"/>
    </source>
</evidence>
<proteinExistence type="predicted"/>
<dbReference type="InterPro" id="IPR001304">
    <property type="entry name" value="C-type_lectin-like"/>
</dbReference>
<gene>
    <name evidence="2" type="ORF">ElyMa_000382200</name>
</gene>
<dbReference type="InterPro" id="IPR016187">
    <property type="entry name" value="CTDL_fold"/>
</dbReference>
<feature type="domain" description="C-type lectin" evidence="1">
    <location>
        <begin position="1"/>
        <end position="57"/>
    </location>
</feature>
<dbReference type="InterPro" id="IPR016186">
    <property type="entry name" value="C-type_lectin-like/link_sf"/>
</dbReference>
<dbReference type="PROSITE" id="PS50041">
    <property type="entry name" value="C_TYPE_LECTIN_2"/>
    <property type="match status" value="1"/>
</dbReference>
<evidence type="ECO:0000313" key="2">
    <source>
        <dbReference type="EMBL" id="GFR72539.1"/>
    </source>
</evidence>
<dbReference type="EMBL" id="BMAT01000753">
    <property type="protein sequence ID" value="GFR72539.1"/>
    <property type="molecule type" value="Genomic_DNA"/>
</dbReference>
<protein>
    <recommendedName>
        <fullName evidence="1">C-type lectin domain-containing protein</fullName>
    </recommendedName>
</protein>
<organism evidence="2 3">
    <name type="scientific">Elysia marginata</name>
    <dbReference type="NCBI Taxonomy" id="1093978"/>
    <lineage>
        <taxon>Eukaryota</taxon>
        <taxon>Metazoa</taxon>
        <taxon>Spiralia</taxon>
        <taxon>Lophotrochozoa</taxon>
        <taxon>Mollusca</taxon>
        <taxon>Gastropoda</taxon>
        <taxon>Heterobranchia</taxon>
        <taxon>Euthyneura</taxon>
        <taxon>Panpulmonata</taxon>
        <taxon>Sacoglossa</taxon>
        <taxon>Placobranchoidea</taxon>
        <taxon>Plakobranchidae</taxon>
        <taxon>Elysia</taxon>
    </lineage>
</organism>
<sequence>MGFEISELEYTSYTAWEDGEPQHYRYWDSCIVARKGLSTPLRWAELTCPGFFRYICEKPRSPPRVKAAGFKSSGSRKWSCQDIGQENKELHIAQNDIYRIYPKQCP</sequence>
<keyword evidence="3" id="KW-1185">Reference proteome</keyword>
<dbReference type="AlphaFoldDB" id="A0AAV4FGT0"/>
<evidence type="ECO:0000313" key="3">
    <source>
        <dbReference type="Proteomes" id="UP000762676"/>
    </source>
</evidence>
<dbReference type="Gene3D" id="3.10.100.10">
    <property type="entry name" value="Mannose-Binding Protein A, subunit A"/>
    <property type="match status" value="1"/>
</dbReference>